<dbReference type="STRING" id="1122244.GCA_000426885_01011"/>
<accession>A0A378R2J2</accession>
<organism evidence="2 3">
    <name type="scientific">Moraxella caprae</name>
    <dbReference type="NCBI Taxonomy" id="90240"/>
    <lineage>
        <taxon>Bacteria</taxon>
        <taxon>Pseudomonadati</taxon>
        <taxon>Pseudomonadota</taxon>
        <taxon>Gammaproteobacteria</taxon>
        <taxon>Moraxellales</taxon>
        <taxon>Moraxellaceae</taxon>
        <taxon>Moraxella</taxon>
    </lineage>
</organism>
<dbReference type="PANTHER" id="PTHR47505:SF1">
    <property type="entry name" value="DNA UTILIZATION PROTEIN YHGH"/>
    <property type="match status" value="1"/>
</dbReference>
<evidence type="ECO:0000256" key="1">
    <source>
        <dbReference type="ARBA" id="ARBA00008007"/>
    </source>
</evidence>
<proteinExistence type="inferred from homology"/>
<dbReference type="InterPro" id="IPR000836">
    <property type="entry name" value="PRTase_dom"/>
</dbReference>
<dbReference type="AlphaFoldDB" id="A0A378R2J2"/>
<dbReference type="OrthoDB" id="9793412at2"/>
<evidence type="ECO:0000313" key="2">
    <source>
        <dbReference type="EMBL" id="STZ09228.1"/>
    </source>
</evidence>
<name>A0A378R2J2_9GAMM</name>
<dbReference type="CDD" id="cd06223">
    <property type="entry name" value="PRTases_typeI"/>
    <property type="match status" value="1"/>
</dbReference>
<comment type="similarity">
    <text evidence="1">Belongs to the ComF/GntX family.</text>
</comment>
<keyword evidence="3" id="KW-1185">Reference proteome</keyword>
<sequence length="257" mass="28963">MLARLPPYALAILSSYVHECCQLCGQTIEVKPKLDIGGVADHAPFCHIPVYHAPFYHAPLLCMYCHAQWAGRLPIFAMRDDGREIALYASAYYDVPLKQVMTAFKDKGDVSSLMVLYHLMRYVKRPQGVNADNAVLIPTPTTSSRLVERGFYPVLILTRYLSFLWQIPMWQGVARLDNVIHQRGLSRSDRLHNVKHDFYLADPLPTRHAILVDDVVTTGSTLLAMANAIWAEHSTAKIYAVCALHGREAIHLPILDE</sequence>
<dbReference type="InterPro" id="IPR029057">
    <property type="entry name" value="PRTase-like"/>
</dbReference>
<dbReference type="Gene3D" id="3.40.50.2020">
    <property type="match status" value="1"/>
</dbReference>
<dbReference type="RefSeq" id="WP_147287573.1">
    <property type="nucleotide sequence ID" value="NZ_UGQB01000004.1"/>
</dbReference>
<dbReference type="InterPro" id="IPR051910">
    <property type="entry name" value="ComF/GntX_DNA_util-trans"/>
</dbReference>
<reference evidence="2 3" key="1">
    <citation type="submission" date="2018-06" db="EMBL/GenBank/DDBJ databases">
        <authorList>
            <consortium name="Pathogen Informatics"/>
            <person name="Doyle S."/>
        </authorList>
    </citation>
    <scope>NUCLEOTIDE SEQUENCE [LARGE SCALE GENOMIC DNA]</scope>
    <source>
        <strain evidence="2 3">NCTC12877</strain>
    </source>
</reference>
<evidence type="ECO:0000313" key="3">
    <source>
        <dbReference type="Proteomes" id="UP000254065"/>
    </source>
</evidence>
<dbReference type="EMBL" id="UGQB01000004">
    <property type="protein sequence ID" value="STZ09228.1"/>
    <property type="molecule type" value="Genomic_DNA"/>
</dbReference>
<protein>
    <submittedName>
        <fullName evidence="2">DNA utilization protein GntX</fullName>
    </submittedName>
</protein>
<dbReference type="SUPFAM" id="SSF53271">
    <property type="entry name" value="PRTase-like"/>
    <property type="match status" value="1"/>
</dbReference>
<gene>
    <name evidence="2" type="ORF">NCTC12877_02241</name>
</gene>
<dbReference type="Proteomes" id="UP000254065">
    <property type="component" value="Unassembled WGS sequence"/>
</dbReference>
<dbReference type="PANTHER" id="PTHR47505">
    <property type="entry name" value="DNA UTILIZATION PROTEIN YHGH"/>
    <property type="match status" value="1"/>
</dbReference>